<feature type="compositionally biased region" description="Polar residues" evidence="1">
    <location>
        <begin position="502"/>
        <end position="518"/>
    </location>
</feature>
<feature type="compositionally biased region" description="Basic and acidic residues" evidence="1">
    <location>
        <begin position="255"/>
        <end position="266"/>
    </location>
</feature>
<feature type="region of interest" description="Disordered" evidence="1">
    <location>
        <begin position="415"/>
        <end position="518"/>
    </location>
</feature>
<name>A0A7G2CR96_9TRYP</name>
<feature type="compositionally biased region" description="Low complexity" evidence="1">
    <location>
        <begin position="444"/>
        <end position="457"/>
    </location>
</feature>
<feature type="compositionally biased region" description="Low complexity" evidence="1">
    <location>
        <begin position="220"/>
        <end position="238"/>
    </location>
</feature>
<dbReference type="AlphaFoldDB" id="A0A7G2CR96"/>
<feature type="compositionally biased region" description="Acidic residues" evidence="1">
    <location>
        <begin position="426"/>
        <end position="436"/>
    </location>
</feature>
<evidence type="ECO:0000256" key="1">
    <source>
        <dbReference type="SAM" id="MobiDB-lite"/>
    </source>
</evidence>
<dbReference type="EMBL" id="LR877167">
    <property type="protein sequence ID" value="CAD2221899.1"/>
    <property type="molecule type" value="Genomic_DNA"/>
</dbReference>
<feature type="compositionally biased region" description="Basic and acidic residues" evidence="1">
    <location>
        <begin position="460"/>
        <end position="473"/>
    </location>
</feature>
<gene>
    <name evidence="2" type="ORF">ADEAN_000943800</name>
</gene>
<proteinExistence type="predicted"/>
<feature type="compositionally biased region" description="Low complexity" evidence="1">
    <location>
        <begin position="474"/>
        <end position="487"/>
    </location>
</feature>
<feature type="region of interest" description="Disordered" evidence="1">
    <location>
        <begin position="169"/>
        <end position="266"/>
    </location>
</feature>
<protein>
    <submittedName>
        <fullName evidence="2">Uncharacterized protein</fullName>
    </submittedName>
</protein>
<evidence type="ECO:0000313" key="3">
    <source>
        <dbReference type="Proteomes" id="UP000515908"/>
    </source>
</evidence>
<organism evidence="2 3">
    <name type="scientific">Angomonas deanei</name>
    <dbReference type="NCBI Taxonomy" id="59799"/>
    <lineage>
        <taxon>Eukaryota</taxon>
        <taxon>Discoba</taxon>
        <taxon>Euglenozoa</taxon>
        <taxon>Kinetoplastea</taxon>
        <taxon>Metakinetoplastina</taxon>
        <taxon>Trypanosomatida</taxon>
        <taxon>Trypanosomatidae</taxon>
        <taxon>Strigomonadinae</taxon>
        <taxon>Angomonas</taxon>
    </lineage>
</organism>
<keyword evidence="3" id="KW-1185">Reference proteome</keyword>
<dbReference type="VEuPathDB" id="TriTrypDB:ADEAN_000943800"/>
<sequence>MVSIKYAIQQRELEERKNRVALARQAASQLSVRRAHQYNAQKEQQTQQIRQLVTTRWAAEVTERVAEIDEQLRHGEAQQGAAMVQAAETTNALTQTAKEEVLAWRAEHQLEDARFRLAVGRSTVDQLSQNLEQENRKVYADTAKQFSEKQQRQVLEQHKRYKEAADRVRFSQPNDFTRETRSAAPLAARSVNRPAEAPYTGRQPYVRLASSASDEDDPAENAARLAAQQAQAQENALETQKREQRKAQQRAAAVLREEREKERKAEEAAKMAAERRKEVAQTYRTAAADPPSDARPEKMPVNTLRQVSRQNAEKALRQFERVFVEGPPVLVPYGAGEEPLVSSLRELLRPVDVSALLPSPDNELDAYTGILMARQFTVKPVEIQNEVEEEPAAEEAPVSPEVTEIEVSMVADAPAEPPVVHNSELKEEEPLEDNNVPEETPMKAAADVPPNDAADAGPSEDARVEVVGEEDTRTSSNETSSVSFSSTDTEEELTASDLASALDTTTASSGSSHPTMTAEQLRVALLRLRNRMRNNY</sequence>
<reference evidence="2 3" key="1">
    <citation type="submission" date="2020-08" db="EMBL/GenBank/DDBJ databases">
        <authorList>
            <person name="Newling K."/>
            <person name="Davey J."/>
            <person name="Forrester S."/>
        </authorList>
    </citation>
    <scope>NUCLEOTIDE SEQUENCE [LARGE SCALE GENOMIC DNA]</scope>
    <source>
        <strain evidence="3">Crithidia deanei Carvalho (ATCC PRA-265)</strain>
    </source>
</reference>
<evidence type="ECO:0000313" key="2">
    <source>
        <dbReference type="EMBL" id="CAD2221899.1"/>
    </source>
</evidence>
<accession>A0A7G2CR96</accession>
<dbReference type="Proteomes" id="UP000515908">
    <property type="component" value="Chromosome 23"/>
</dbReference>